<dbReference type="OrthoDB" id="3359395at2"/>
<dbReference type="SUPFAM" id="SSF53335">
    <property type="entry name" value="S-adenosyl-L-methionine-dependent methyltransferases"/>
    <property type="match status" value="1"/>
</dbReference>
<name>A0A401Z1N2_9ACTN</name>
<comment type="caution">
    <text evidence="2">The sequence shown here is derived from an EMBL/GenBank/DDBJ whole genome shotgun (WGS) entry which is preliminary data.</text>
</comment>
<reference evidence="2 3" key="1">
    <citation type="submission" date="2018-12" db="EMBL/GenBank/DDBJ databases">
        <title>Draft genome sequence of Embleya hyalina NBRC 13850T.</title>
        <authorList>
            <person name="Komaki H."/>
            <person name="Hosoyama A."/>
            <person name="Kimura A."/>
            <person name="Ichikawa N."/>
            <person name="Tamura T."/>
        </authorList>
    </citation>
    <scope>NUCLEOTIDE SEQUENCE [LARGE SCALE GENOMIC DNA]</scope>
    <source>
        <strain evidence="2 3">NBRC 13850</strain>
    </source>
</reference>
<dbReference type="Gene3D" id="3.40.50.150">
    <property type="entry name" value="Vaccinia Virus protein VP39"/>
    <property type="match status" value="1"/>
</dbReference>
<keyword evidence="2" id="KW-0489">Methyltransferase</keyword>
<accession>A0A401Z1N2</accession>
<dbReference type="GO" id="GO:0008168">
    <property type="term" value="F:methyltransferase activity"/>
    <property type="evidence" value="ECO:0007669"/>
    <property type="project" value="UniProtKB-KW"/>
</dbReference>
<keyword evidence="2" id="KW-0808">Transferase</keyword>
<evidence type="ECO:0000313" key="3">
    <source>
        <dbReference type="Proteomes" id="UP000286931"/>
    </source>
</evidence>
<dbReference type="AlphaFoldDB" id="A0A401Z1N2"/>
<dbReference type="Proteomes" id="UP000286931">
    <property type="component" value="Unassembled WGS sequence"/>
</dbReference>
<protein>
    <submittedName>
        <fullName evidence="2">Methyltransferase type 12</fullName>
    </submittedName>
</protein>
<dbReference type="InterPro" id="IPR013217">
    <property type="entry name" value="Methyltransf_12"/>
</dbReference>
<dbReference type="Pfam" id="PF08242">
    <property type="entry name" value="Methyltransf_12"/>
    <property type="match status" value="1"/>
</dbReference>
<dbReference type="CDD" id="cd02440">
    <property type="entry name" value="AdoMet_MTases"/>
    <property type="match status" value="1"/>
</dbReference>
<dbReference type="EMBL" id="BIFH01000042">
    <property type="protein sequence ID" value="GCE00795.1"/>
    <property type="molecule type" value="Genomic_DNA"/>
</dbReference>
<organism evidence="2 3">
    <name type="scientific">Embleya hyalina</name>
    <dbReference type="NCBI Taxonomy" id="516124"/>
    <lineage>
        <taxon>Bacteria</taxon>
        <taxon>Bacillati</taxon>
        <taxon>Actinomycetota</taxon>
        <taxon>Actinomycetes</taxon>
        <taxon>Kitasatosporales</taxon>
        <taxon>Streptomycetaceae</taxon>
        <taxon>Embleya</taxon>
    </lineage>
</organism>
<dbReference type="InterPro" id="IPR029063">
    <property type="entry name" value="SAM-dependent_MTases_sf"/>
</dbReference>
<sequence length="329" mass="35099">MNAPYPTETAADLAAAAAFLEMAEDLGISTLLDSADGFTADDVGLAAPDVPACEWAGFLAALVAAGLLVAEEDGTYRGRPDLPIVRHEAGYVAWAMNANRPYVANAPEFLRDRDGAGAKYARDGRWVAVSSRWVGTRGFYPPAFAEIVADHPTRVVDLGSGTCGLLANLLRQRTDCTGLGIDLSPAACAEATRLAARAGLSERLDVLNRPIQSLVDDPSPLAAADVVHAGFVMHDIATEPDVLDGVLRACRAELRERGGKMVVVDAVPFATEPRERAFSALFTYLHAQSMGVRLPTREQWESAFHRAGFASVRCTALRMPGSRMFVVSG</sequence>
<keyword evidence="3" id="KW-1185">Reference proteome</keyword>
<dbReference type="GO" id="GO:0032259">
    <property type="term" value="P:methylation"/>
    <property type="evidence" value="ECO:0007669"/>
    <property type="project" value="UniProtKB-KW"/>
</dbReference>
<proteinExistence type="predicted"/>
<evidence type="ECO:0000259" key="1">
    <source>
        <dbReference type="Pfam" id="PF08242"/>
    </source>
</evidence>
<evidence type="ECO:0000313" key="2">
    <source>
        <dbReference type="EMBL" id="GCE00795.1"/>
    </source>
</evidence>
<dbReference type="RefSeq" id="WP_126642488.1">
    <property type="nucleotide sequence ID" value="NZ_BIFH01000042.1"/>
</dbReference>
<feature type="domain" description="Methyltransferase type 12" evidence="1">
    <location>
        <begin position="156"/>
        <end position="258"/>
    </location>
</feature>
<gene>
    <name evidence="2" type="ORF">EHYA_08521</name>
</gene>